<feature type="region of interest" description="Disordered" evidence="4">
    <location>
        <begin position="1"/>
        <end position="71"/>
    </location>
</feature>
<dbReference type="AlphaFoldDB" id="A0A8H7SFK2"/>
<feature type="repeat" description="WD" evidence="3">
    <location>
        <begin position="760"/>
        <end position="799"/>
    </location>
</feature>
<evidence type="ECO:0000256" key="2">
    <source>
        <dbReference type="ARBA" id="ARBA00022737"/>
    </source>
</evidence>
<feature type="repeat" description="WD" evidence="3">
    <location>
        <begin position="889"/>
        <end position="927"/>
    </location>
</feature>
<feature type="domain" description="F-box" evidence="5">
    <location>
        <begin position="454"/>
        <end position="501"/>
    </location>
</feature>
<evidence type="ECO:0000259" key="5">
    <source>
        <dbReference type="PROSITE" id="PS50181"/>
    </source>
</evidence>
<dbReference type="GO" id="GO:0010992">
    <property type="term" value="P:ubiquitin recycling"/>
    <property type="evidence" value="ECO:0007669"/>
    <property type="project" value="TreeGrafter"/>
</dbReference>
<dbReference type="PROSITE" id="PS50294">
    <property type="entry name" value="WD_REPEATS_REGION"/>
    <property type="match status" value="3"/>
</dbReference>
<dbReference type="GO" id="GO:0005737">
    <property type="term" value="C:cytoplasm"/>
    <property type="evidence" value="ECO:0007669"/>
    <property type="project" value="TreeGrafter"/>
</dbReference>
<gene>
    <name evidence="6" type="ORF">INT45_004681</name>
</gene>
<dbReference type="PANTHER" id="PTHR19849:SF1">
    <property type="entry name" value="F-BOX_WD REPEAT-CONTAINING PROTEIN 7"/>
    <property type="match status" value="1"/>
</dbReference>
<dbReference type="GO" id="GO:0043161">
    <property type="term" value="P:proteasome-mediated ubiquitin-dependent protein catabolic process"/>
    <property type="evidence" value="ECO:0007669"/>
    <property type="project" value="TreeGrafter"/>
</dbReference>
<dbReference type="Pfam" id="PF00400">
    <property type="entry name" value="WD40"/>
    <property type="match status" value="6"/>
</dbReference>
<dbReference type="EMBL" id="JAEPRB010000005">
    <property type="protein sequence ID" value="KAG2227640.1"/>
    <property type="molecule type" value="Genomic_DNA"/>
</dbReference>
<feature type="repeat" description="WD" evidence="3">
    <location>
        <begin position="593"/>
        <end position="632"/>
    </location>
</feature>
<evidence type="ECO:0000313" key="6">
    <source>
        <dbReference type="EMBL" id="KAG2227640.1"/>
    </source>
</evidence>
<feature type="repeat" description="WD" evidence="3">
    <location>
        <begin position="552"/>
        <end position="592"/>
    </location>
</feature>
<dbReference type="PANTHER" id="PTHR19849">
    <property type="entry name" value="PHOSPHOLIPASE A-2-ACTIVATING PROTEIN"/>
    <property type="match status" value="1"/>
</dbReference>
<dbReference type="CDD" id="cd00200">
    <property type="entry name" value="WD40"/>
    <property type="match status" value="1"/>
</dbReference>
<evidence type="ECO:0000256" key="4">
    <source>
        <dbReference type="SAM" id="MobiDB-lite"/>
    </source>
</evidence>
<name>A0A8H7SFK2_9FUNG</name>
<evidence type="ECO:0000256" key="1">
    <source>
        <dbReference type="ARBA" id="ARBA00022574"/>
    </source>
</evidence>
<dbReference type="PROSITE" id="PS00678">
    <property type="entry name" value="WD_REPEATS_1"/>
    <property type="match status" value="1"/>
</dbReference>
<sequence>MGTNPSPLTTLQLTSPLPSPSATPGRPVIGGDDQVSTASSGNSNNDHNLTNAATLSTIEGGGGGRGRGGVVGNNNKRHTICLQLPPAVSNIDNDRLVPCYHNDNQQNKTHRRSLPPLVFNPPLTHGDAIYPLANLPTPSMLRQLPFTMPGARGIFEEIDSSDGQVSVQVTSDIVQSSNQSPRKRPVSWFSKEEDWETNLRSSKRTELSVKALGPITKQEDQSGENKHQIHHQHQYNHHAQQMDIIDNDNSNNDNYVLGDEQLFPLSSSSSNMFPSNIHSPFLSNNNDNNINTCTTDASSPVVSATPSYSNSNNNNINNNNTIDNSEESPNSALPSPSLSPLSSGPQDIVWSQTDANNSPDMIPLDKQEQQQSPQPQQVVVSKPHQQHKLSRTCSPTLSPTTINSIPLSSPTSMFDTYAQLPQNIQNYFLVHLLRRSPMSALRLSNSAILHALRMDVITRLPPSLTHRILRLVDFSSLCRATSVSRKWKQIIDNDFELWQHKFTEARFVVTAEEAERYFTVHCNQALAYKELYRRHYRMQLNWKYNRAKRLQLTGHPNNVVTCLQFDDDKIITGSDDYTVNIYDIKTGKLRRVLRGHDGGVWALQYIGNTLVTGSTDRTIKVWDIDTGECRETFSAHMSTVRCLTIVMPTRTRAGHMEPQQPMLVSGSRDTTLQVWMLPTEDQNQPYLQRRRRHSIMPLYHKTESPNTSPLEPMSTDSDDPMAMMSGAWNDFNNGTSNNSNSNEISGGEDFPGQRYHVHTLTGHTMSVRDLAAHGNILASGSYDNTVRLWHLEMGQLRHVLVGHEQKVYSVVIDAKRNRCISGSMDSTVRIWSIVDGSCLHVLGDIIIIKIRHTILVGLLGLTDSYLVSAAADQTLRIWSPDDGERQHVLTGHQGAITSFQHDEHKVVSGSEGGLKMWDVKTGKLQHDLIKNVSGVWRVAFDERRCVAAVKCADNITRLEILDYGVVGLE</sequence>
<feature type="compositionally biased region" description="Gly residues" evidence="4">
    <location>
        <begin position="59"/>
        <end position="71"/>
    </location>
</feature>
<feature type="region of interest" description="Disordered" evidence="4">
    <location>
        <begin position="292"/>
        <end position="396"/>
    </location>
</feature>
<feature type="compositionally biased region" description="Low complexity" evidence="4">
    <location>
        <begin position="369"/>
        <end position="383"/>
    </location>
</feature>
<organism evidence="6 7">
    <name type="scientific">Circinella minor</name>
    <dbReference type="NCBI Taxonomy" id="1195481"/>
    <lineage>
        <taxon>Eukaryota</taxon>
        <taxon>Fungi</taxon>
        <taxon>Fungi incertae sedis</taxon>
        <taxon>Mucoromycota</taxon>
        <taxon>Mucoromycotina</taxon>
        <taxon>Mucoromycetes</taxon>
        <taxon>Mucorales</taxon>
        <taxon>Lichtheimiaceae</taxon>
        <taxon>Circinella</taxon>
    </lineage>
</organism>
<feature type="compositionally biased region" description="Polar residues" evidence="4">
    <location>
        <begin position="349"/>
        <end position="359"/>
    </location>
</feature>
<keyword evidence="1 3" id="KW-0853">WD repeat</keyword>
<proteinExistence type="predicted"/>
<dbReference type="OrthoDB" id="190105at2759"/>
<keyword evidence="7" id="KW-1185">Reference proteome</keyword>
<accession>A0A8H7SFK2</accession>
<keyword evidence="2" id="KW-0677">Repeat</keyword>
<protein>
    <recommendedName>
        <fullName evidence="5">F-box domain-containing protein</fullName>
    </recommendedName>
</protein>
<dbReference type="GO" id="GO:0005634">
    <property type="term" value="C:nucleus"/>
    <property type="evidence" value="ECO:0007669"/>
    <property type="project" value="TreeGrafter"/>
</dbReference>
<dbReference type="Gene3D" id="1.20.1280.50">
    <property type="match status" value="1"/>
</dbReference>
<dbReference type="InterPro" id="IPR020472">
    <property type="entry name" value="WD40_PAC1"/>
</dbReference>
<dbReference type="PROSITE" id="PS50181">
    <property type="entry name" value="FBOX"/>
    <property type="match status" value="1"/>
</dbReference>
<dbReference type="PRINTS" id="PR00320">
    <property type="entry name" value="GPROTEINBRPT"/>
</dbReference>
<dbReference type="InterPro" id="IPR001680">
    <property type="entry name" value="WD40_rpt"/>
</dbReference>
<dbReference type="SMART" id="SM00256">
    <property type="entry name" value="FBOX"/>
    <property type="match status" value="1"/>
</dbReference>
<dbReference type="InterPro" id="IPR036322">
    <property type="entry name" value="WD40_repeat_dom_sf"/>
</dbReference>
<dbReference type="Pfam" id="PF12937">
    <property type="entry name" value="F-box-like"/>
    <property type="match status" value="1"/>
</dbReference>
<dbReference type="InterPro" id="IPR015943">
    <property type="entry name" value="WD40/YVTN_repeat-like_dom_sf"/>
</dbReference>
<dbReference type="GO" id="GO:0043130">
    <property type="term" value="F:ubiquitin binding"/>
    <property type="evidence" value="ECO:0007669"/>
    <property type="project" value="TreeGrafter"/>
</dbReference>
<feature type="compositionally biased region" description="Polar residues" evidence="4">
    <location>
        <begin position="34"/>
        <end position="57"/>
    </location>
</feature>
<dbReference type="PROSITE" id="PS50082">
    <property type="entry name" value="WD_REPEATS_2"/>
    <property type="match status" value="6"/>
</dbReference>
<feature type="repeat" description="WD" evidence="3">
    <location>
        <begin position="800"/>
        <end position="841"/>
    </location>
</feature>
<dbReference type="SUPFAM" id="SSF81383">
    <property type="entry name" value="F-box domain"/>
    <property type="match status" value="1"/>
</dbReference>
<reference evidence="6 7" key="1">
    <citation type="submission" date="2020-12" db="EMBL/GenBank/DDBJ databases">
        <title>Metabolic potential, ecology and presence of endohyphal bacteria is reflected in genomic diversity of Mucoromycotina.</title>
        <authorList>
            <person name="Muszewska A."/>
            <person name="Okrasinska A."/>
            <person name="Steczkiewicz K."/>
            <person name="Drgas O."/>
            <person name="Orlowska M."/>
            <person name="Perlinska-Lenart U."/>
            <person name="Aleksandrzak-Piekarczyk T."/>
            <person name="Szatraj K."/>
            <person name="Zielenkiewicz U."/>
            <person name="Pilsyk S."/>
            <person name="Malc E."/>
            <person name="Mieczkowski P."/>
            <person name="Kruszewska J.S."/>
            <person name="Biernat P."/>
            <person name="Pawlowska J."/>
        </authorList>
    </citation>
    <scope>NUCLEOTIDE SEQUENCE [LARGE SCALE GENOMIC DNA]</scope>
    <source>
        <strain evidence="6 7">CBS 142.35</strain>
    </source>
</reference>
<evidence type="ECO:0000313" key="7">
    <source>
        <dbReference type="Proteomes" id="UP000646827"/>
    </source>
</evidence>
<dbReference type="InterPro" id="IPR001810">
    <property type="entry name" value="F-box_dom"/>
</dbReference>
<dbReference type="Proteomes" id="UP000646827">
    <property type="component" value="Unassembled WGS sequence"/>
</dbReference>
<feature type="repeat" description="WD" evidence="3">
    <location>
        <begin position="864"/>
        <end position="888"/>
    </location>
</feature>
<feature type="compositionally biased region" description="Low complexity" evidence="4">
    <location>
        <begin position="1"/>
        <end position="24"/>
    </location>
</feature>
<dbReference type="SMART" id="SM00320">
    <property type="entry name" value="WD40"/>
    <property type="match status" value="7"/>
</dbReference>
<feature type="compositionally biased region" description="Polar residues" evidence="4">
    <location>
        <begin position="292"/>
        <end position="308"/>
    </location>
</feature>
<feature type="compositionally biased region" description="Low complexity" evidence="4">
    <location>
        <begin position="309"/>
        <end position="343"/>
    </location>
</feature>
<evidence type="ECO:0000256" key="3">
    <source>
        <dbReference type="PROSITE-ProRule" id="PRU00221"/>
    </source>
</evidence>
<feature type="compositionally biased region" description="Basic and acidic residues" evidence="4">
    <location>
        <begin position="217"/>
        <end position="227"/>
    </location>
</feature>
<comment type="caution">
    <text evidence="6">The sequence shown here is derived from an EMBL/GenBank/DDBJ whole genome shotgun (WGS) entry which is preliminary data.</text>
</comment>
<feature type="region of interest" description="Disordered" evidence="4">
    <location>
        <begin position="215"/>
        <end position="238"/>
    </location>
</feature>
<dbReference type="InterPro" id="IPR036047">
    <property type="entry name" value="F-box-like_dom_sf"/>
</dbReference>
<dbReference type="SUPFAM" id="SSF50978">
    <property type="entry name" value="WD40 repeat-like"/>
    <property type="match status" value="1"/>
</dbReference>
<dbReference type="Gene3D" id="2.130.10.10">
    <property type="entry name" value="YVTN repeat-like/Quinoprotein amine dehydrogenase"/>
    <property type="match status" value="1"/>
</dbReference>
<dbReference type="InterPro" id="IPR019775">
    <property type="entry name" value="WD40_repeat_CS"/>
</dbReference>